<organism evidence="2 3">
    <name type="scientific">Lactuca virosa</name>
    <dbReference type="NCBI Taxonomy" id="75947"/>
    <lineage>
        <taxon>Eukaryota</taxon>
        <taxon>Viridiplantae</taxon>
        <taxon>Streptophyta</taxon>
        <taxon>Embryophyta</taxon>
        <taxon>Tracheophyta</taxon>
        <taxon>Spermatophyta</taxon>
        <taxon>Magnoliopsida</taxon>
        <taxon>eudicotyledons</taxon>
        <taxon>Gunneridae</taxon>
        <taxon>Pentapetalae</taxon>
        <taxon>asterids</taxon>
        <taxon>campanulids</taxon>
        <taxon>Asterales</taxon>
        <taxon>Asteraceae</taxon>
        <taxon>Cichorioideae</taxon>
        <taxon>Cichorieae</taxon>
        <taxon>Lactucinae</taxon>
        <taxon>Lactuca</taxon>
    </lineage>
</organism>
<gene>
    <name evidence="2" type="ORF">LVIROSA_LOCUS16142</name>
</gene>
<dbReference type="Proteomes" id="UP001157418">
    <property type="component" value="Unassembled WGS sequence"/>
</dbReference>
<protein>
    <submittedName>
        <fullName evidence="2">Uncharacterized protein</fullName>
    </submittedName>
</protein>
<evidence type="ECO:0000313" key="2">
    <source>
        <dbReference type="EMBL" id="CAH1429271.1"/>
    </source>
</evidence>
<feature type="region of interest" description="Disordered" evidence="1">
    <location>
        <begin position="1"/>
        <end position="30"/>
    </location>
</feature>
<keyword evidence="3" id="KW-1185">Reference proteome</keyword>
<dbReference type="EMBL" id="CAKMRJ010002627">
    <property type="protein sequence ID" value="CAH1429271.1"/>
    <property type="molecule type" value="Genomic_DNA"/>
</dbReference>
<accession>A0AAU9MUS6</accession>
<comment type="caution">
    <text evidence="2">The sequence shown here is derived from an EMBL/GenBank/DDBJ whole genome shotgun (WGS) entry which is preliminary data.</text>
</comment>
<feature type="compositionally biased region" description="Basic residues" evidence="1">
    <location>
        <begin position="1"/>
        <end position="10"/>
    </location>
</feature>
<evidence type="ECO:0000313" key="3">
    <source>
        <dbReference type="Proteomes" id="UP001157418"/>
    </source>
</evidence>
<evidence type="ECO:0000256" key="1">
    <source>
        <dbReference type="SAM" id="MobiDB-lite"/>
    </source>
</evidence>
<proteinExistence type="predicted"/>
<sequence length="92" mass="11053">MMKISNKKYQKGSPTTREMGRGGRGRGRSSRQDIWQRFFNLENLKLFNQLVPSWILLHVWSYNWNGMKLRLLSKKQTVHYSVDMNIFIENNF</sequence>
<dbReference type="AlphaFoldDB" id="A0AAU9MUS6"/>
<reference evidence="2 3" key="1">
    <citation type="submission" date="2022-01" db="EMBL/GenBank/DDBJ databases">
        <authorList>
            <person name="Xiong W."/>
            <person name="Schranz E."/>
        </authorList>
    </citation>
    <scope>NUCLEOTIDE SEQUENCE [LARGE SCALE GENOMIC DNA]</scope>
</reference>
<name>A0AAU9MUS6_9ASTR</name>